<reference evidence="1 2" key="1">
    <citation type="journal article" date="2017" name="Curr. Biol.">
        <title>The Evolution of Venom by Co-option of Single-Copy Genes.</title>
        <authorList>
            <person name="Martinson E.O."/>
            <person name="Mrinalini"/>
            <person name="Kelkar Y.D."/>
            <person name="Chang C.H."/>
            <person name="Werren J.H."/>
        </authorList>
    </citation>
    <scope>NUCLEOTIDE SEQUENCE [LARGE SCALE GENOMIC DNA]</scope>
    <source>
        <strain evidence="1 2">Alberta</strain>
        <tissue evidence="1">Whole body</tissue>
    </source>
</reference>
<dbReference type="EMBL" id="NNAY01004161">
    <property type="protein sequence ID" value="OXU18264.1"/>
    <property type="molecule type" value="Genomic_DNA"/>
</dbReference>
<sequence>MNIFLKPYVIYMDKMANGGIVFNVNAVEQRFYVHAVCCCVDSVARSPMVGFVQYNGYFGCHWCLHPGVYIRYNGGGCVNYSLLDEQPLKRNERDTWQHMQLSTQSVNPVFGVKKPSILVNLNSFNVISGLLGIYLGIAEQFSKYWFDTNNRPYSLSNAAINIIDELALQIKAPNQISRLSRSMEETKWLKARELENWILYYSLPILLYFPHMLVYVKHWSLLVEAFNILNRKSISRIELNRAHRLLQKFVIYTEYYYTTAAMTCNVRQLLHIRQSVADMGHCGAIMVTVLKMEMAN</sequence>
<evidence type="ECO:0000313" key="1">
    <source>
        <dbReference type="EMBL" id="OXU18264.1"/>
    </source>
</evidence>
<organism evidence="1 2">
    <name type="scientific">Trichomalopsis sarcophagae</name>
    <dbReference type="NCBI Taxonomy" id="543379"/>
    <lineage>
        <taxon>Eukaryota</taxon>
        <taxon>Metazoa</taxon>
        <taxon>Ecdysozoa</taxon>
        <taxon>Arthropoda</taxon>
        <taxon>Hexapoda</taxon>
        <taxon>Insecta</taxon>
        <taxon>Pterygota</taxon>
        <taxon>Neoptera</taxon>
        <taxon>Endopterygota</taxon>
        <taxon>Hymenoptera</taxon>
        <taxon>Apocrita</taxon>
        <taxon>Proctotrupomorpha</taxon>
        <taxon>Chalcidoidea</taxon>
        <taxon>Pteromalidae</taxon>
        <taxon>Pteromalinae</taxon>
        <taxon>Trichomalopsis</taxon>
    </lineage>
</organism>
<dbReference type="AlphaFoldDB" id="A0A232EIU7"/>
<dbReference type="Proteomes" id="UP000215335">
    <property type="component" value="Unassembled WGS sequence"/>
</dbReference>
<comment type="caution">
    <text evidence="1">The sequence shown here is derived from an EMBL/GenBank/DDBJ whole genome shotgun (WGS) entry which is preliminary data.</text>
</comment>
<accession>A0A232EIU7</accession>
<dbReference type="STRING" id="543379.A0A232EIU7"/>
<gene>
    <name evidence="1" type="ORF">TSAR_016257</name>
</gene>
<protein>
    <submittedName>
        <fullName evidence="1">Uncharacterized protein</fullName>
    </submittedName>
</protein>
<evidence type="ECO:0000313" key="2">
    <source>
        <dbReference type="Proteomes" id="UP000215335"/>
    </source>
</evidence>
<keyword evidence="2" id="KW-1185">Reference proteome</keyword>
<proteinExistence type="predicted"/>
<name>A0A232EIU7_9HYME</name>
<dbReference type="PANTHER" id="PTHR46579:SF1">
    <property type="entry name" value="F5_8 TYPE C DOMAIN-CONTAINING PROTEIN"/>
    <property type="match status" value="1"/>
</dbReference>
<dbReference type="PANTHER" id="PTHR46579">
    <property type="entry name" value="F5/8 TYPE C DOMAIN-CONTAINING PROTEIN-RELATED"/>
    <property type="match status" value="1"/>
</dbReference>